<reference evidence="1" key="1">
    <citation type="submission" date="2020-06" db="EMBL/GenBank/DDBJ databases">
        <authorList>
            <person name="Li T."/>
            <person name="Hu X."/>
            <person name="Zhang T."/>
            <person name="Song X."/>
            <person name="Zhang H."/>
            <person name="Dai N."/>
            <person name="Sheng W."/>
            <person name="Hou X."/>
            <person name="Wei L."/>
        </authorList>
    </citation>
    <scope>NUCLEOTIDE SEQUENCE</scope>
    <source>
        <strain evidence="1">K16</strain>
        <tissue evidence="1">Leaf</tissue>
    </source>
</reference>
<evidence type="ECO:0000313" key="1">
    <source>
        <dbReference type="EMBL" id="KAK4388079.1"/>
    </source>
</evidence>
<name>A0AAE1W7K6_9LAMI</name>
<sequence>MAPSFQDELTPHAPAEEGTSAHWGDAAQMDWAQMMVFGAARAIFCSSTYNQYGASDDEKIDACKNSCILYWKDDIDLNYCKFCGEVRYKPTRERNPIRKKTPYAILRHFDQTYPNFAVELRNLSVGMCMSFEYMFLMMLIPGPSNRKSLIDVYLEPLIEEWQNLWHVGVRTRDSAKDEIFTMPAASMWTVNDLSANGLASGWSTSVLCGAQLEVHLGDLLCRLVQLQAYWANKDFQQESSKNKANPTASSTVYRRGSSSIGMYKRKLGAKLDQPPKQIEVFECCYKTEDGNWSRPRAAEVAFTRQVWALLLLPTHTIGAFAGYIEGWFRHVCASLDLLFVDRFFVLCWSLWNNRNKKLMEDKNQLAMDVINLADRLLQEFAEINQSLAPRLTATRTMQQQNWQPPSHRVVKISFDGAVFD</sequence>
<organism evidence="1 2">
    <name type="scientific">Sesamum angolense</name>
    <dbReference type="NCBI Taxonomy" id="2727404"/>
    <lineage>
        <taxon>Eukaryota</taxon>
        <taxon>Viridiplantae</taxon>
        <taxon>Streptophyta</taxon>
        <taxon>Embryophyta</taxon>
        <taxon>Tracheophyta</taxon>
        <taxon>Spermatophyta</taxon>
        <taxon>Magnoliopsida</taxon>
        <taxon>eudicotyledons</taxon>
        <taxon>Gunneridae</taxon>
        <taxon>Pentapetalae</taxon>
        <taxon>asterids</taxon>
        <taxon>lamiids</taxon>
        <taxon>Lamiales</taxon>
        <taxon>Pedaliaceae</taxon>
        <taxon>Sesamum</taxon>
    </lineage>
</organism>
<proteinExistence type="predicted"/>
<dbReference type="InterPro" id="IPR004242">
    <property type="entry name" value="Transposase_21"/>
</dbReference>
<accession>A0AAE1W7K6</accession>
<evidence type="ECO:0000313" key="2">
    <source>
        <dbReference type="Proteomes" id="UP001289374"/>
    </source>
</evidence>
<dbReference type="Proteomes" id="UP001289374">
    <property type="component" value="Unassembled WGS sequence"/>
</dbReference>
<dbReference type="Pfam" id="PF02992">
    <property type="entry name" value="Transposase_21"/>
    <property type="match status" value="1"/>
</dbReference>
<dbReference type="PANTHER" id="PTHR10775">
    <property type="entry name" value="OS08G0208400 PROTEIN"/>
    <property type="match status" value="1"/>
</dbReference>
<dbReference type="Pfam" id="PF03004">
    <property type="entry name" value="Transposase_24"/>
    <property type="match status" value="1"/>
</dbReference>
<dbReference type="InterPro" id="IPR004252">
    <property type="entry name" value="Probable_transposase_24"/>
</dbReference>
<reference evidence="1" key="2">
    <citation type="journal article" date="2024" name="Plant">
        <title>Genomic evolution and insights into agronomic trait innovations of Sesamum species.</title>
        <authorList>
            <person name="Miao H."/>
            <person name="Wang L."/>
            <person name="Qu L."/>
            <person name="Liu H."/>
            <person name="Sun Y."/>
            <person name="Le M."/>
            <person name="Wang Q."/>
            <person name="Wei S."/>
            <person name="Zheng Y."/>
            <person name="Lin W."/>
            <person name="Duan Y."/>
            <person name="Cao H."/>
            <person name="Xiong S."/>
            <person name="Wang X."/>
            <person name="Wei L."/>
            <person name="Li C."/>
            <person name="Ma Q."/>
            <person name="Ju M."/>
            <person name="Zhao R."/>
            <person name="Li G."/>
            <person name="Mu C."/>
            <person name="Tian Q."/>
            <person name="Mei H."/>
            <person name="Zhang T."/>
            <person name="Gao T."/>
            <person name="Zhang H."/>
        </authorList>
    </citation>
    <scope>NUCLEOTIDE SEQUENCE</scope>
    <source>
        <strain evidence="1">K16</strain>
    </source>
</reference>
<dbReference type="EMBL" id="JACGWL010000014">
    <property type="protein sequence ID" value="KAK4388079.1"/>
    <property type="molecule type" value="Genomic_DNA"/>
</dbReference>
<dbReference type="AlphaFoldDB" id="A0AAE1W7K6"/>
<comment type="caution">
    <text evidence="1">The sequence shown here is derived from an EMBL/GenBank/DDBJ whole genome shotgun (WGS) entry which is preliminary data.</text>
</comment>
<protein>
    <submittedName>
        <fullName evidence="1">Uncharacterized protein</fullName>
    </submittedName>
</protein>
<dbReference type="PANTHER" id="PTHR10775:SF158">
    <property type="entry name" value="TNP2-LIKE TRANSPOSON PROTEIN"/>
    <property type="match status" value="1"/>
</dbReference>
<gene>
    <name evidence="1" type="ORF">Sango_2414500</name>
</gene>
<keyword evidence="2" id="KW-1185">Reference proteome</keyword>